<dbReference type="InterPro" id="IPR051531">
    <property type="entry name" value="N-acetyltransferase"/>
</dbReference>
<dbReference type="PROSITE" id="PS51186">
    <property type="entry name" value="GNAT"/>
    <property type="match status" value="1"/>
</dbReference>
<dbReference type="SUPFAM" id="SSF55729">
    <property type="entry name" value="Acyl-CoA N-acyltransferases (Nat)"/>
    <property type="match status" value="1"/>
</dbReference>
<dbReference type="RefSeq" id="WP_163960264.1">
    <property type="nucleotide sequence ID" value="NZ_JAAIVB010000008.1"/>
</dbReference>
<accession>A0A6B3SN31</accession>
<dbReference type="GO" id="GO:0005737">
    <property type="term" value="C:cytoplasm"/>
    <property type="evidence" value="ECO:0007669"/>
    <property type="project" value="TreeGrafter"/>
</dbReference>
<proteinExistence type="predicted"/>
<comment type="caution">
    <text evidence="2">The sequence shown here is derived from an EMBL/GenBank/DDBJ whole genome shotgun (WGS) entry which is preliminary data.</text>
</comment>
<protein>
    <submittedName>
        <fullName evidence="2">GNAT family N-acetyltransferase</fullName>
    </submittedName>
</protein>
<dbReference type="Proteomes" id="UP000482155">
    <property type="component" value="Unassembled WGS sequence"/>
</dbReference>
<dbReference type="InterPro" id="IPR016181">
    <property type="entry name" value="Acyl_CoA_acyltransferase"/>
</dbReference>
<keyword evidence="2" id="KW-0808">Transferase</keyword>
<dbReference type="PANTHER" id="PTHR43792">
    <property type="entry name" value="GNAT FAMILY, PUTATIVE (AFU_ORTHOLOGUE AFUA_3G00765)-RELATED-RELATED"/>
    <property type="match status" value="1"/>
</dbReference>
<reference evidence="2 3" key="1">
    <citation type="submission" date="2020-02" db="EMBL/GenBank/DDBJ databases">
        <authorList>
            <person name="Kim M.K."/>
        </authorList>
    </citation>
    <scope>NUCLEOTIDE SEQUENCE [LARGE SCALE GENOMIC DNA]</scope>
    <source>
        <strain evidence="2 3">17J57-3</strain>
    </source>
</reference>
<sequence length="203" mass="23338">MNKHFPILRSPRLRLRALTPADGPALFAIHSDAEWMRWYGVDPLVDEAQGQQLAELFAGWFTAGTGYRWALERKEDKRLIGTCGLFRWNKSWHNCVTGYEIARDCQGQGYMREALEVILDFGFNMMMVHRIQAETHPDNLASIALLERLGFRFEGMHREQAFWGGRFYDLNCFSLLEQEWRAGKREHNRPAKAASGEASGQSG</sequence>
<dbReference type="EMBL" id="JAAIVB010000008">
    <property type="protein sequence ID" value="NEX59792.1"/>
    <property type="molecule type" value="Genomic_DNA"/>
</dbReference>
<feature type="domain" description="N-acetyltransferase" evidence="1">
    <location>
        <begin position="13"/>
        <end position="169"/>
    </location>
</feature>
<gene>
    <name evidence="2" type="ORF">G3574_01750</name>
</gene>
<dbReference type="GO" id="GO:0008999">
    <property type="term" value="F:protein-N-terminal-alanine acetyltransferase activity"/>
    <property type="evidence" value="ECO:0007669"/>
    <property type="project" value="TreeGrafter"/>
</dbReference>
<dbReference type="InterPro" id="IPR000182">
    <property type="entry name" value="GNAT_dom"/>
</dbReference>
<evidence type="ECO:0000259" key="1">
    <source>
        <dbReference type="PROSITE" id="PS51186"/>
    </source>
</evidence>
<dbReference type="Gene3D" id="3.40.630.30">
    <property type="match status" value="1"/>
</dbReference>
<evidence type="ECO:0000313" key="2">
    <source>
        <dbReference type="EMBL" id="NEX59792.1"/>
    </source>
</evidence>
<dbReference type="PANTHER" id="PTHR43792:SF9">
    <property type="entry name" value="RIBOSOMAL-PROTEIN-ALANINE ACETYLTRANSFERASE"/>
    <property type="match status" value="1"/>
</dbReference>
<organism evidence="2 3">
    <name type="scientific">Noviherbaspirillum galbum</name>
    <dbReference type="NCBI Taxonomy" id="2709383"/>
    <lineage>
        <taxon>Bacteria</taxon>
        <taxon>Pseudomonadati</taxon>
        <taxon>Pseudomonadota</taxon>
        <taxon>Betaproteobacteria</taxon>
        <taxon>Burkholderiales</taxon>
        <taxon>Oxalobacteraceae</taxon>
        <taxon>Noviherbaspirillum</taxon>
    </lineage>
</organism>
<dbReference type="Pfam" id="PF13302">
    <property type="entry name" value="Acetyltransf_3"/>
    <property type="match status" value="1"/>
</dbReference>
<keyword evidence="3" id="KW-1185">Reference proteome</keyword>
<evidence type="ECO:0000313" key="3">
    <source>
        <dbReference type="Proteomes" id="UP000482155"/>
    </source>
</evidence>
<name>A0A6B3SN31_9BURK</name>
<dbReference type="AlphaFoldDB" id="A0A6B3SN31"/>